<dbReference type="Gene3D" id="3.40.462.10">
    <property type="entry name" value="FAD-linked oxidases, C-terminal domain"/>
    <property type="match status" value="1"/>
</dbReference>
<comment type="similarity">
    <text evidence="1">Belongs to the FAD-binding oxidoreductase/transferase type 4 family.</text>
</comment>
<feature type="region of interest" description="Disordered" evidence="5">
    <location>
        <begin position="499"/>
        <end position="523"/>
    </location>
</feature>
<dbReference type="RefSeq" id="WP_202238263.1">
    <property type="nucleotide sequence ID" value="NZ_AP018365.1"/>
</dbReference>
<proteinExistence type="inferred from homology"/>
<organism evidence="7 8">
    <name type="scientific">Actinacidiphila reveromycinica</name>
    <dbReference type="NCBI Taxonomy" id="659352"/>
    <lineage>
        <taxon>Bacteria</taxon>
        <taxon>Bacillati</taxon>
        <taxon>Actinomycetota</taxon>
        <taxon>Actinomycetes</taxon>
        <taxon>Kitasatosporales</taxon>
        <taxon>Streptomycetaceae</taxon>
        <taxon>Actinacidiphila</taxon>
    </lineage>
</organism>
<dbReference type="GO" id="GO:1903457">
    <property type="term" value="P:lactate catabolic process"/>
    <property type="evidence" value="ECO:0007669"/>
    <property type="project" value="TreeGrafter"/>
</dbReference>
<evidence type="ECO:0000259" key="6">
    <source>
        <dbReference type="PROSITE" id="PS51387"/>
    </source>
</evidence>
<reference evidence="7 8" key="2">
    <citation type="journal article" date="2011" name="J. Antibiot.">
        <title>Furaquinocins I and J: novel polyketide isoprenoid hybrid compounds from Streptomyces reveromyceticus SN-593.</title>
        <authorList>
            <person name="Panthee S."/>
            <person name="Takahashi S."/>
            <person name="Takagi H."/>
            <person name="Nogawa T."/>
            <person name="Oowada E."/>
            <person name="Uramoto M."/>
            <person name="Osada H."/>
        </authorList>
    </citation>
    <scope>NUCLEOTIDE SEQUENCE [LARGE SCALE GENOMIC DNA]</scope>
    <source>
        <strain evidence="7 8">SN-593</strain>
    </source>
</reference>
<reference evidence="7 8" key="3">
    <citation type="journal article" date="2011" name="Nat. Chem. Biol.">
        <title>Reveromycin A biosynthesis uses RevG and RevJ for stereospecific spiroacetal formation.</title>
        <authorList>
            <person name="Takahashi S."/>
            <person name="Toyoda A."/>
            <person name="Sekiyama Y."/>
            <person name="Takagi H."/>
            <person name="Nogawa T."/>
            <person name="Uramoto M."/>
            <person name="Suzuki R."/>
            <person name="Koshino H."/>
            <person name="Kumano T."/>
            <person name="Panthee S."/>
            <person name="Dairi T."/>
            <person name="Ishikawa J."/>
            <person name="Ikeda H."/>
            <person name="Sakaki Y."/>
            <person name="Osada H."/>
        </authorList>
    </citation>
    <scope>NUCLEOTIDE SEQUENCE [LARGE SCALE GENOMIC DNA]</scope>
    <source>
        <strain evidence="7 8">SN-593</strain>
    </source>
</reference>
<protein>
    <recommendedName>
        <fullName evidence="6">FAD-binding PCMH-type domain-containing protein</fullName>
    </recommendedName>
</protein>
<accession>A0A7U3V0Q6</accession>
<dbReference type="SUPFAM" id="SSF56176">
    <property type="entry name" value="FAD-binding/transporter-associated domain-like"/>
    <property type="match status" value="1"/>
</dbReference>
<sequence length="543" mass="59353">MTLTAEALDLAITHWRTVLGPKAVITDPDRLRTRRLNTSEYPERELYALLRPGSLDDVRQIIAVARATGAPLHPVSSGRNWGFGSALPVRGPVALVDLAGMNSIIGVDESLHYAVIEPGVLQGQLSDHLIAHGSRLKLNVTGSGRDTSIVGNALDRGAGNLGPRIDDVLGLEAVLGNGSVVRTGLWHLSDDPPHGHYYPPGIGPDLRGLFVQSSFGIVTKMIVRLHRLTELLEITCEATEPQLPGFIDALRLAHDDAVLNGNIRITDGTDQNIRFFHASGDSRWRAQTTVRGTRAMRAEAERELIRRLTPLVHRVECFDTERDRAKARTAEEQHYLQARLNLANGIPSDRSLKTIAASSGRPVSAEGERRLAPDLDQDRELPGFLCANVALPFTGEHVARCAATVASAARQANVQVSRSFAMLAPTAASGFFPLYFDRRDTTQVERAHSFKEQVLRSLEDIHIYPMRMDIDGMTPFLDRHPSDFWDTTAALKATLDPQGVISPGRYSPAPAPTPTLDTDTDPPVFQTLLIPDTVGTNQDDPQP</sequence>
<dbReference type="InterPro" id="IPR006094">
    <property type="entry name" value="Oxid_FAD_bind_N"/>
</dbReference>
<dbReference type="KEGG" id="arev:RVR_10218"/>
<reference evidence="7 8" key="4">
    <citation type="journal article" date="2020" name="Sci. Rep.">
        <title>beta-carboline chemical signals induce reveromycin production through a LuxR family regulator in Streptomyces sp. SN-593.</title>
        <authorList>
            <person name="Panthee S."/>
            <person name="Kito N."/>
            <person name="Hayashi T."/>
            <person name="Shimizu T."/>
            <person name="Ishikawa J."/>
            <person name="Hamamoto H."/>
            <person name="Osada H."/>
            <person name="Takahashi S."/>
        </authorList>
    </citation>
    <scope>NUCLEOTIDE SEQUENCE [LARGE SCALE GENOMIC DNA]</scope>
    <source>
        <strain evidence="7 8">SN-593</strain>
    </source>
</reference>
<dbReference type="Gene3D" id="3.30.465.10">
    <property type="match status" value="1"/>
</dbReference>
<dbReference type="PANTHER" id="PTHR11748">
    <property type="entry name" value="D-LACTATE DEHYDROGENASE"/>
    <property type="match status" value="1"/>
</dbReference>
<dbReference type="GO" id="GO:0071949">
    <property type="term" value="F:FAD binding"/>
    <property type="evidence" value="ECO:0007669"/>
    <property type="project" value="InterPro"/>
</dbReference>
<dbReference type="InterPro" id="IPR016167">
    <property type="entry name" value="FAD-bd_PCMH_sub1"/>
</dbReference>
<name>A0A7U3V0Q6_9ACTN</name>
<evidence type="ECO:0000256" key="1">
    <source>
        <dbReference type="ARBA" id="ARBA00008000"/>
    </source>
</evidence>
<dbReference type="InterPro" id="IPR016166">
    <property type="entry name" value="FAD-bd_PCMH"/>
</dbReference>
<evidence type="ECO:0000313" key="8">
    <source>
        <dbReference type="Proteomes" id="UP000595703"/>
    </source>
</evidence>
<dbReference type="PROSITE" id="PS51387">
    <property type="entry name" value="FAD_PCMH"/>
    <property type="match status" value="1"/>
</dbReference>
<dbReference type="Proteomes" id="UP000595703">
    <property type="component" value="Chromosome"/>
</dbReference>
<evidence type="ECO:0000256" key="5">
    <source>
        <dbReference type="SAM" id="MobiDB-lite"/>
    </source>
</evidence>
<evidence type="ECO:0000256" key="2">
    <source>
        <dbReference type="ARBA" id="ARBA00022630"/>
    </source>
</evidence>
<dbReference type="GO" id="GO:0004458">
    <property type="term" value="F:D-lactate dehydrogenase (cytochrome) activity"/>
    <property type="evidence" value="ECO:0007669"/>
    <property type="project" value="TreeGrafter"/>
</dbReference>
<dbReference type="EMBL" id="AP018365">
    <property type="protein sequence ID" value="BBB02327.1"/>
    <property type="molecule type" value="Genomic_DNA"/>
</dbReference>
<evidence type="ECO:0000313" key="7">
    <source>
        <dbReference type="EMBL" id="BBB02327.1"/>
    </source>
</evidence>
<evidence type="ECO:0000256" key="4">
    <source>
        <dbReference type="ARBA" id="ARBA00023002"/>
    </source>
</evidence>
<dbReference type="SUPFAM" id="SSF55103">
    <property type="entry name" value="FAD-linked oxidases, C-terminal domain"/>
    <property type="match status" value="1"/>
</dbReference>
<keyword evidence="2" id="KW-0285">Flavoprotein</keyword>
<keyword evidence="3" id="KW-0274">FAD</keyword>
<keyword evidence="8" id="KW-1185">Reference proteome</keyword>
<dbReference type="AlphaFoldDB" id="A0A7U3V0Q6"/>
<dbReference type="PANTHER" id="PTHR11748:SF111">
    <property type="entry name" value="D-LACTATE DEHYDROGENASE, MITOCHONDRIAL-RELATED"/>
    <property type="match status" value="1"/>
</dbReference>
<feature type="domain" description="FAD-binding PCMH-type" evidence="6">
    <location>
        <begin position="40"/>
        <end position="228"/>
    </location>
</feature>
<dbReference type="GO" id="GO:0008720">
    <property type="term" value="F:D-lactate dehydrogenase (NAD+) activity"/>
    <property type="evidence" value="ECO:0007669"/>
    <property type="project" value="TreeGrafter"/>
</dbReference>
<dbReference type="InterPro" id="IPR016169">
    <property type="entry name" value="FAD-bd_PCMH_sub2"/>
</dbReference>
<gene>
    <name evidence="7" type="ORF">RVR_10218</name>
</gene>
<evidence type="ECO:0000256" key="3">
    <source>
        <dbReference type="ARBA" id="ARBA00022827"/>
    </source>
</evidence>
<feature type="compositionally biased region" description="Low complexity" evidence="5">
    <location>
        <begin position="514"/>
        <end position="523"/>
    </location>
</feature>
<dbReference type="Pfam" id="PF01565">
    <property type="entry name" value="FAD_binding_4"/>
    <property type="match status" value="1"/>
</dbReference>
<reference evidence="7 8" key="1">
    <citation type="journal article" date="2010" name="J. Bacteriol.">
        <title>Biochemical characterization of a novel indole prenyltransferase from Streptomyces sp. SN-593.</title>
        <authorList>
            <person name="Takahashi S."/>
            <person name="Takagi H."/>
            <person name="Toyoda A."/>
            <person name="Uramoto M."/>
            <person name="Nogawa T."/>
            <person name="Ueki M."/>
            <person name="Sakaki Y."/>
            <person name="Osada H."/>
        </authorList>
    </citation>
    <scope>NUCLEOTIDE SEQUENCE [LARGE SCALE GENOMIC DNA]</scope>
    <source>
        <strain evidence="7 8">SN-593</strain>
    </source>
</reference>
<keyword evidence="4" id="KW-0560">Oxidoreductase</keyword>
<dbReference type="Gene3D" id="3.30.43.10">
    <property type="entry name" value="Uridine Diphospho-n-acetylenolpyruvylglucosamine Reductase, domain 2"/>
    <property type="match status" value="1"/>
</dbReference>
<dbReference type="InterPro" id="IPR036318">
    <property type="entry name" value="FAD-bd_PCMH-like_sf"/>
</dbReference>
<dbReference type="InterPro" id="IPR016170">
    <property type="entry name" value="Cytok_DH_C_sf"/>
</dbReference>
<dbReference type="InterPro" id="IPR016164">
    <property type="entry name" value="FAD-linked_Oxase-like_C"/>
</dbReference>